<feature type="transmembrane region" description="Helical" evidence="6">
    <location>
        <begin position="327"/>
        <end position="353"/>
    </location>
</feature>
<feature type="domain" description="MacB-like periplasmic core" evidence="8">
    <location>
        <begin position="20"/>
        <end position="240"/>
    </location>
</feature>
<dbReference type="PANTHER" id="PTHR30572">
    <property type="entry name" value="MEMBRANE COMPONENT OF TRANSPORTER-RELATED"/>
    <property type="match status" value="1"/>
</dbReference>
<evidence type="ECO:0000313" key="9">
    <source>
        <dbReference type="EMBL" id="WQD38288.1"/>
    </source>
</evidence>
<dbReference type="Pfam" id="PF12704">
    <property type="entry name" value="MacB_PCD"/>
    <property type="match status" value="2"/>
</dbReference>
<feature type="domain" description="ABC3 transporter permease C-terminal" evidence="7">
    <location>
        <begin position="286"/>
        <end position="402"/>
    </location>
</feature>
<evidence type="ECO:0000256" key="2">
    <source>
        <dbReference type="ARBA" id="ARBA00022475"/>
    </source>
</evidence>
<feature type="transmembrane region" description="Helical" evidence="6">
    <location>
        <begin position="675"/>
        <end position="696"/>
    </location>
</feature>
<evidence type="ECO:0000259" key="8">
    <source>
        <dbReference type="Pfam" id="PF12704"/>
    </source>
</evidence>
<feature type="transmembrane region" description="Helical" evidence="6">
    <location>
        <begin position="724"/>
        <end position="743"/>
    </location>
</feature>
<comment type="subcellular location">
    <subcellularLocation>
        <location evidence="1">Cell membrane</location>
        <topology evidence="1">Multi-pass membrane protein</topology>
    </subcellularLocation>
</comment>
<keyword evidence="2" id="KW-1003">Cell membrane</keyword>
<reference evidence="9 10" key="1">
    <citation type="submission" date="2023-12" db="EMBL/GenBank/DDBJ databases">
        <title>Genome sequencing and assembly of bacterial species from a model synthetic community.</title>
        <authorList>
            <person name="Hogle S.L."/>
        </authorList>
    </citation>
    <scope>NUCLEOTIDE SEQUENCE [LARGE SCALE GENOMIC DNA]</scope>
    <source>
        <strain evidence="9 10">HAMBI_3031</strain>
    </source>
</reference>
<dbReference type="EMBL" id="CP139960">
    <property type="protein sequence ID" value="WQD38288.1"/>
    <property type="molecule type" value="Genomic_DNA"/>
</dbReference>
<feature type="domain" description="MacB-like periplasmic core" evidence="8">
    <location>
        <begin position="429"/>
        <end position="639"/>
    </location>
</feature>
<evidence type="ECO:0000256" key="5">
    <source>
        <dbReference type="ARBA" id="ARBA00023136"/>
    </source>
</evidence>
<dbReference type="Proteomes" id="UP001325680">
    <property type="component" value="Chromosome"/>
</dbReference>
<dbReference type="InterPro" id="IPR050250">
    <property type="entry name" value="Macrolide_Exporter_MacB"/>
</dbReference>
<dbReference type="InterPro" id="IPR003838">
    <property type="entry name" value="ABC3_permease_C"/>
</dbReference>
<keyword evidence="3 6" id="KW-0812">Transmembrane</keyword>
<accession>A0ABZ0W4V1</accession>
<feature type="transmembrane region" description="Helical" evidence="6">
    <location>
        <begin position="418"/>
        <end position="442"/>
    </location>
</feature>
<feature type="transmembrane region" description="Helical" evidence="6">
    <location>
        <begin position="373"/>
        <end position="397"/>
    </location>
</feature>
<organism evidence="9 10">
    <name type="scientific">Niabella yanshanensis</name>
    <dbReference type="NCBI Taxonomy" id="577386"/>
    <lineage>
        <taxon>Bacteria</taxon>
        <taxon>Pseudomonadati</taxon>
        <taxon>Bacteroidota</taxon>
        <taxon>Chitinophagia</taxon>
        <taxon>Chitinophagales</taxon>
        <taxon>Chitinophagaceae</taxon>
        <taxon>Niabella</taxon>
    </lineage>
</organism>
<evidence type="ECO:0000256" key="3">
    <source>
        <dbReference type="ARBA" id="ARBA00022692"/>
    </source>
</evidence>
<dbReference type="RefSeq" id="WP_114791059.1">
    <property type="nucleotide sequence ID" value="NZ_CP139960.1"/>
</dbReference>
<evidence type="ECO:0000256" key="4">
    <source>
        <dbReference type="ARBA" id="ARBA00022989"/>
    </source>
</evidence>
<evidence type="ECO:0000259" key="7">
    <source>
        <dbReference type="Pfam" id="PF02687"/>
    </source>
</evidence>
<keyword evidence="5 6" id="KW-0472">Membrane</keyword>
<dbReference type="InterPro" id="IPR025857">
    <property type="entry name" value="MacB_PCD"/>
</dbReference>
<name>A0ABZ0W4V1_9BACT</name>
<sequence>MFNNYIKNIFRNLWKNKGYSFLNIFGLAIGITCAGFIFLWVEHELSYDQYHAKKDKLYEVMTNQTYGSQTSTFSSTPLPLAPALQTEIPGISNTCRIADKGTKQLLTVGDKSMFALGAYADASIFSMFSFHFTEGNAKTAFLQPHSLVVTQGTAEKFFGSSKNVVGKTIRVNNSTEYAVSGVIKNIPLTSTIGFDWVAPFAVWYQLNQSLAEAWGNNCLQTFVELKEGITTASINKSISNIIKKREPEATVVPILWSMNDWHLKSEFKNGVQTGGGKVEYVRMFSIIAWIILIIACINFMNLSTAQSEKRAREVGVRKVLGAGKRKLILQFIGEALFMSFLSAFMAVLLMALLLPAFNLLVQTNLVLSVTNPVHLIVIVSIAFICGLIAGSYPSFYLSSFNPVSVLKGLQIKTGSAAFIRKGLVVLQFSISIILIVSTVIIFRQIQHVKSRNLGFNKNNLVQIDMNDEIRKNYAAIRQNLLNSNIIEHIGLADYNNLYGGNNTGGLAWSGKPDNDKTLISTRGINPEFFDAYGMQLLSGKNLVTTDSAQTQNPNIIITRSLEKMIGNGTAVGKKLYWEGNAGGDQFTIVGVVNDYIYGDMYAQPDPVVFYCSNMNSMTNMYLRLKPGVNVEQAISRLTAAIKQYTPSYPVSNHFVDEQFNRMFQNEQLISTLSKIFAVLAILISCMGLFGLSAYTAEKRTKEIGIRKVLGASITGITQLLSKEFLFLVAISCLIAFPIAWLLMKQWLQNYPYRTEVDAWIFLVAGGLAMLLSLITVSFQSVKAAIANPVNSLRNE</sequence>
<feature type="domain" description="ABC3 transporter permease C-terminal" evidence="7">
    <location>
        <begin position="675"/>
        <end position="787"/>
    </location>
</feature>
<evidence type="ECO:0000313" key="10">
    <source>
        <dbReference type="Proteomes" id="UP001325680"/>
    </source>
</evidence>
<feature type="transmembrane region" description="Helical" evidence="6">
    <location>
        <begin position="758"/>
        <end position="778"/>
    </location>
</feature>
<evidence type="ECO:0000256" key="1">
    <source>
        <dbReference type="ARBA" id="ARBA00004651"/>
    </source>
</evidence>
<dbReference type="PANTHER" id="PTHR30572:SF18">
    <property type="entry name" value="ABC-TYPE MACROLIDE FAMILY EXPORT SYSTEM PERMEASE COMPONENT 2"/>
    <property type="match status" value="1"/>
</dbReference>
<feature type="transmembrane region" description="Helical" evidence="6">
    <location>
        <begin position="21"/>
        <end position="41"/>
    </location>
</feature>
<feature type="transmembrane region" description="Helical" evidence="6">
    <location>
        <begin position="280"/>
        <end position="302"/>
    </location>
</feature>
<gene>
    <name evidence="9" type="ORF">U0035_21690</name>
</gene>
<protein>
    <submittedName>
        <fullName evidence="9">ABC transporter permease</fullName>
    </submittedName>
</protein>
<dbReference type="Pfam" id="PF02687">
    <property type="entry name" value="FtsX"/>
    <property type="match status" value="2"/>
</dbReference>
<keyword evidence="4 6" id="KW-1133">Transmembrane helix</keyword>
<evidence type="ECO:0000256" key="6">
    <source>
        <dbReference type="SAM" id="Phobius"/>
    </source>
</evidence>
<keyword evidence="10" id="KW-1185">Reference proteome</keyword>
<proteinExistence type="predicted"/>